<gene>
    <name evidence="1" type="ORF">S01H1_41414</name>
</gene>
<dbReference type="EMBL" id="BARS01026267">
    <property type="protein sequence ID" value="GAF99889.1"/>
    <property type="molecule type" value="Genomic_DNA"/>
</dbReference>
<dbReference type="AlphaFoldDB" id="X0U2W9"/>
<name>X0U2W9_9ZZZZ</name>
<accession>X0U2W9</accession>
<organism evidence="1">
    <name type="scientific">marine sediment metagenome</name>
    <dbReference type="NCBI Taxonomy" id="412755"/>
    <lineage>
        <taxon>unclassified sequences</taxon>
        <taxon>metagenomes</taxon>
        <taxon>ecological metagenomes</taxon>
    </lineage>
</organism>
<comment type="caution">
    <text evidence="1">The sequence shown here is derived from an EMBL/GenBank/DDBJ whole genome shotgun (WGS) entry which is preliminary data.</text>
</comment>
<proteinExistence type="predicted"/>
<protein>
    <submittedName>
        <fullName evidence="1">Uncharacterized protein</fullName>
    </submittedName>
</protein>
<evidence type="ECO:0000313" key="1">
    <source>
        <dbReference type="EMBL" id="GAF99889.1"/>
    </source>
</evidence>
<reference evidence="1" key="1">
    <citation type="journal article" date="2014" name="Front. Microbiol.">
        <title>High frequency of phylogenetically diverse reductive dehalogenase-homologous genes in deep subseafloor sedimentary metagenomes.</title>
        <authorList>
            <person name="Kawai M."/>
            <person name="Futagami T."/>
            <person name="Toyoda A."/>
            <person name="Takaki Y."/>
            <person name="Nishi S."/>
            <person name="Hori S."/>
            <person name="Arai W."/>
            <person name="Tsubouchi T."/>
            <person name="Morono Y."/>
            <person name="Uchiyama I."/>
            <person name="Ito T."/>
            <person name="Fujiyama A."/>
            <person name="Inagaki F."/>
            <person name="Takami H."/>
        </authorList>
    </citation>
    <scope>NUCLEOTIDE SEQUENCE</scope>
    <source>
        <strain evidence="1">Expedition CK06-06</strain>
    </source>
</reference>
<sequence length="109" mass="13019">MRGYTTMAIRIVLTPTVSHCIETVAKREYWKNVNNYLKKRKEDKRLEGKIELLRSFLETADFANLRRKSEEHILHGKQVKFIVSIKNKKLLYEMIVEKSKQKINKKKIL</sequence>